<sequence>MMAMPHVPVRSPYPPLPARPVPPAREVPVFPPLRVRRGRFGPGLRLPGRRTAAAGLLLVAAALLASTDLGAGPSAPACRSVTQTAGRDVP</sequence>
<dbReference type="Proteomes" id="UP001167160">
    <property type="component" value="Unassembled WGS sequence"/>
</dbReference>
<dbReference type="RefSeq" id="WP_251416453.1">
    <property type="nucleotide sequence ID" value="NZ_JAMQGM010000037.1"/>
</dbReference>
<keyword evidence="3" id="KW-1185">Reference proteome</keyword>
<feature type="compositionally biased region" description="Pro residues" evidence="1">
    <location>
        <begin position="11"/>
        <end position="28"/>
    </location>
</feature>
<evidence type="ECO:0000256" key="1">
    <source>
        <dbReference type="SAM" id="MobiDB-lite"/>
    </source>
</evidence>
<protein>
    <submittedName>
        <fullName evidence="2">Uncharacterized protein</fullName>
    </submittedName>
</protein>
<comment type="caution">
    <text evidence="2">The sequence shown here is derived from an EMBL/GenBank/DDBJ whole genome shotgun (WGS) entry which is preliminary data.</text>
</comment>
<organism evidence="2 3">
    <name type="scientific">Streptomyces meridianus</name>
    <dbReference type="NCBI Taxonomy" id="2938945"/>
    <lineage>
        <taxon>Bacteria</taxon>
        <taxon>Bacillati</taxon>
        <taxon>Actinomycetota</taxon>
        <taxon>Actinomycetes</taxon>
        <taxon>Kitasatosporales</taxon>
        <taxon>Streptomycetaceae</taxon>
        <taxon>Streptomyces</taxon>
    </lineage>
</organism>
<proteinExistence type="predicted"/>
<name>A0ABT0XAV6_9ACTN</name>
<evidence type="ECO:0000313" key="2">
    <source>
        <dbReference type="EMBL" id="MCM2579063.1"/>
    </source>
</evidence>
<reference evidence="2" key="1">
    <citation type="journal article" date="2023" name="Int. J. Syst. Evol. Microbiol.">
        <title>Streptomyces meridianus sp. nov. isolated from brackish water of the Tagus estuary in Alcochete, Portugal.</title>
        <authorList>
            <person name="Santos J.D.N."/>
            <person name="Klimek D."/>
            <person name="Calusinska M."/>
            <person name="Lobo Da Cunha A."/>
            <person name="Catita J."/>
            <person name="Goncalves H."/>
            <person name="Gonzalez I."/>
            <person name="Reyes F."/>
            <person name="Lage O.M."/>
        </authorList>
    </citation>
    <scope>NUCLEOTIDE SEQUENCE</scope>
    <source>
        <strain evidence="2">MTZ3.1</strain>
    </source>
</reference>
<dbReference type="EMBL" id="JAMQGM010000037">
    <property type="protein sequence ID" value="MCM2579063.1"/>
    <property type="molecule type" value="Genomic_DNA"/>
</dbReference>
<feature type="compositionally biased region" description="Low complexity" evidence="1">
    <location>
        <begin position="1"/>
        <end position="10"/>
    </location>
</feature>
<gene>
    <name evidence="2" type="ORF">M1E25_17180</name>
</gene>
<accession>A0ABT0XAV6</accession>
<feature type="region of interest" description="Disordered" evidence="1">
    <location>
        <begin position="1"/>
        <end position="28"/>
    </location>
</feature>
<evidence type="ECO:0000313" key="3">
    <source>
        <dbReference type="Proteomes" id="UP001167160"/>
    </source>
</evidence>